<sequence length="489" mass="53956">MAPKIIVAGISQETCSFNTVKTTLQDFKDTYFRQGHEVVDIPSTDGVIGGFCSMMRAKNYSLEGVISTKSMSGGKLTTETFTELKKILLTGIKNTKNIDAVFLALHGAMEAEDEFDTEGNIISEVRKLVGKNCFIGVTLDHHANVTKKMADAANVMVGYETQPHLLSESGIKTAEVMLDIWENKRTPHVALIKVPMLAPQDNFLTSGGPMKEWFDLAREMEKDPEIIVASTFPTQPWLDVPDNGWSCLVYADSKEKAKTSAEKLARKAWDLRAKFWRSERLSIAETIKIANEEPNGVVVISDTGDAIFGGAPGDNMSLIAEMIKCNLHGQVLIPVVDQKALNQALKAGIGKETTLQIGGKMSAGFSPELNIKGIVKATTQAGCLAFAGRTAYVGRTVLFEQGNLKIVIMEKRDYAINHPSLYEKLGIDVSKAQMVVLKTGSNFQYFKKYQSRLLRADSPGATQSDLTAFKWKNMTHPIYPFDDIKDWRI</sequence>
<dbReference type="Pfam" id="PF07364">
    <property type="entry name" value="DUF1485"/>
    <property type="match status" value="1"/>
</dbReference>
<protein>
    <submittedName>
        <fullName evidence="3">Microcystin LR degradation protein MlrC-like protein</fullName>
    </submittedName>
</protein>
<feature type="domain" description="Microcystin LR degradation protein MlrC N-terminal" evidence="2">
    <location>
        <begin position="4"/>
        <end position="289"/>
    </location>
</feature>
<dbReference type="Pfam" id="PF07171">
    <property type="entry name" value="MlrC_C"/>
    <property type="match status" value="1"/>
</dbReference>
<evidence type="ECO:0000313" key="4">
    <source>
        <dbReference type="Proteomes" id="UP000033935"/>
    </source>
</evidence>
<reference evidence="3 4" key="1">
    <citation type="journal article" date="2015" name="Nature">
        <title>rRNA introns, odd ribosomes, and small enigmatic genomes across a large radiation of phyla.</title>
        <authorList>
            <person name="Brown C.T."/>
            <person name="Hug L.A."/>
            <person name="Thomas B.C."/>
            <person name="Sharon I."/>
            <person name="Castelle C.J."/>
            <person name="Singh A."/>
            <person name="Wilkins M.J."/>
            <person name="Williams K.H."/>
            <person name="Banfield J.F."/>
        </authorList>
    </citation>
    <scope>NUCLEOTIDE SEQUENCE [LARGE SCALE GENOMIC DNA]</scope>
</reference>
<dbReference type="InterPro" id="IPR010799">
    <property type="entry name" value="MlrC_C"/>
</dbReference>
<organism evidence="3 4">
    <name type="scientific">Candidatus Uhrbacteria bacterium GW2011_GWF2_39_13</name>
    <dbReference type="NCBI Taxonomy" id="1618995"/>
    <lineage>
        <taxon>Bacteria</taxon>
        <taxon>Candidatus Uhriibacteriota</taxon>
    </lineage>
</organism>
<feature type="domain" description="Microcystin LR degradation protein MlrC C-terminal" evidence="1">
    <location>
        <begin position="300"/>
        <end position="473"/>
    </location>
</feature>
<proteinExistence type="predicted"/>
<dbReference type="InterPro" id="IPR015995">
    <property type="entry name" value="MlrC_N"/>
</dbReference>
<dbReference type="Proteomes" id="UP000033935">
    <property type="component" value="Unassembled WGS sequence"/>
</dbReference>
<accession>A0A0G0QPU2</accession>
<comment type="caution">
    <text evidence="3">The sequence shown here is derived from an EMBL/GenBank/DDBJ whole genome shotgun (WGS) entry which is preliminary data.</text>
</comment>
<gene>
    <name evidence="3" type="ORF">UT30_C0023G0005</name>
</gene>
<evidence type="ECO:0000259" key="1">
    <source>
        <dbReference type="Pfam" id="PF07171"/>
    </source>
</evidence>
<dbReference type="EMBL" id="LBWG01000023">
    <property type="protein sequence ID" value="KKR03647.1"/>
    <property type="molecule type" value="Genomic_DNA"/>
</dbReference>
<name>A0A0G0QPU2_9BACT</name>
<evidence type="ECO:0000259" key="2">
    <source>
        <dbReference type="Pfam" id="PF07364"/>
    </source>
</evidence>
<evidence type="ECO:0000313" key="3">
    <source>
        <dbReference type="EMBL" id="KKR03647.1"/>
    </source>
</evidence>
<dbReference type="AlphaFoldDB" id="A0A0G0QPU2"/>